<evidence type="ECO:0000313" key="2">
    <source>
        <dbReference type="EMBL" id="MCF1592906.1"/>
    </source>
</evidence>
<organism evidence="2 3">
    <name type="scientific">Streptomyces muensis</name>
    <dbReference type="NCBI Taxonomy" id="1077944"/>
    <lineage>
        <taxon>Bacteria</taxon>
        <taxon>Bacillati</taxon>
        <taxon>Actinomycetota</taxon>
        <taxon>Actinomycetes</taxon>
        <taxon>Kitasatosporales</taxon>
        <taxon>Streptomycetaceae</taxon>
        <taxon>Streptomyces</taxon>
    </lineage>
</organism>
<protein>
    <submittedName>
        <fullName evidence="2">Uncharacterized protein</fullName>
    </submittedName>
</protein>
<gene>
    <name evidence="2" type="ORF">L0P92_04880</name>
</gene>
<keyword evidence="3" id="KW-1185">Reference proteome</keyword>
<reference evidence="2" key="1">
    <citation type="submission" date="2022-01" db="EMBL/GenBank/DDBJ databases">
        <title>Draft Genome Sequences of Seven Type Strains of the Genus Streptomyces.</title>
        <authorList>
            <person name="Aziz S."/>
            <person name="Coretto E."/>
            <person name="Chronakova A."/>
            <person name="Sproer C."/>
            <person name="Huber K."/>
            <person name="Nouioui I."/>
            <person name="Gross H."/>
        </authorList>
    </citation>
    <scope>NUCLEOTIDE SEQUENCE</scope>
    <source>
        <strain evidence="2">DSM 103493</strain>
    </source>
</reference>
<accession>A0A9X1PTX0</accession>
<dbReference type="Proteomes" id="UP001139384">
    <property type="component" value="Unassembled WGS sequence"/>
</dbReference>
<dbReference type="EMBL" id="JAKEIP010000010">
    <property type="protein sequence ID" value="MCF1592906.1"/>
    <property type="molecule type" value="Genomic_DNA"/>
</dbReference>
<feature type="compositionally biased region" description="Basic and acidic residues" evidence="1">
    <location>
        <begin position="27"/>
        <end position="38"/>
    </location>
</feature>
<dbReference type="AlphaFoldDB" id="A0A9X1PTX0"/>
<feature type="region of interest" description="Disordered" evidence="1">
    <location>
        <begin position="1"/>
        <end position="51"/>
    </location>
</feature>
<proteinExistence type="predicted"/>
<evidence type="ECO:0000256" key="1">
    <source>
        <dbReference type="SAM" id="MobiDB-lite"/>
    </source>
</evidence>
<evidence type="ECO:0000313" key="3">
    <source>
        <dbReference type="Proteomes" id="UP001139384"/>
    </source>
</evidence>
<sequence>MVVQLPTGGGAAELQQFPRAVRSVRQRTKDAEPDRMPESPEPDGDAGALDLGQEGHDLLAQRVQFDVSKAGRACWGDALSLQADDGPGRLVDTLVELLTLCGSFLHDVYGAPFCRVVHVKIPDRSIGRAWPPPLRIRYDRQEPLMQIMLDEVTADEFPAVPFRAEEVSRVGSS</sequence>
<dbReference type="RefSeq" id="WP_234761246.1">
    <property type="nucleotide sequence ID" value="NZ_JAKEIP010000010.1"/>
</dbReference>
<comment type="caution">
    <text evidence="2">The sequence shown here is derived from an EMBL/GenBank/DDBJ whole genome shotgun (WGS) entry which is preliminary data.</text>
</comment>
<name>A0A9X1PTX0_STRM4</name>